<feature type="binding site" evidence="3">
    <location>
        <position position="57"/>
    </location>
    <ligand>
        <name>substrate</name>
    </ligand>
</feature>
<dbReference type="InterPro" id="IPR013078">
    <property type="entry name" value="His_Pase_superF_clade-1"/>
</dbReference>
<proteinExistence type="predicted"/>
<evidence type="ECO:0000256" key="2">
    <source>
        <dbReference type="PIRSR" id="PIRSR613078-1"/>
    </source>
</evidence>
<name>A0A060RA31_9BACT</name>
<dbReference type="GO" id="GO:0045820">
    <property type="term" value="P:negative regulation of glycolytic process"/>
    <property type="evidence" value="ECO:0007669"/>
    <property type="project" value="TreeGrafter"/>
</dbReference>
<dbReference type="HOGENOM" id="CLU_033323_9_4_10"/>
<feature type="binding site" evidence="3">
    <location>
        <begin position="7"/>
        <end position="14"/>
    </location>
    <ligand>
        <name>substrate</name>
    </ligand>
</feature>
<dbReference type="GO" id="GO:0043456">
    <property type="term" value="P:regulation of pentose-phosphate shunt"/>
    <property type="evidence" value="ECO:0007669"/>
    <property type="project" value="TreeGrafter"/>
</dbReference>
<dbReference type="InterPro" id="IPR001345">
    <property type="entry name" value="PG/BPGM_mutase_AS"/>
</dbReference>
<dbReference type="eggNOG" id="COG0406">
    <property type="taxonomic scope" value="Bacteria"/>
</dbReference>
<feature type="active site" description="Tele-phosphohistidine intermediate" evidence="2">
    <location>
        <position position="8"/>
    </location>
</feature>
<dbReference type="KEGG" id="rbc:BN938_2405"/>
<dbReference type="PANTHER" id="PTHR46517">
    <property type="entry name" value="FRUCTOSE-2,6-BISPHOSPHATASE TIGAR"/>
    <property type="match status" value="1"/>
</dbReference>
<dbReference type="Proteomes" id="UP000027616">
    <property type="component" value="Chromosome I"/>
</dbReference>
<organism evidence="4 5">
    <name type="scientific">Mucinivorans hirudinis</name>
    <dbReference type="NCBI Taxonomy" id="1433126"/>
    <lineage>
        <taxon>Bacteria</taxon>
        <taxon>Pseudomonadati</taxon>
        <taxon>Bacteroidota</taxon>
        <taxon>Bacteroidia</taxon>
        <taxon>Bacteroidales</taxon>
        <taxon>Rikenellaceae</taxon>
        <taxon>Mucinivorans</taxon>
    </lineage>
</organism>
<dbReference type="Gene3D" id="3.40.50.1240">
    <property type="entry name" value="Phosphoglycerate mutase-like"/>
    <property type="match status" value="1"/>
</dbReference>
<dbReference type="PATRIC" id="fig|1433126.3.peg.2379"/>
<dbReference type="GO" id="GO:0004331">
    <property type="term" value="F:fructose-2,6-bisphosphate 2-phosphatase activity"/>
    <property type="evidence" value="ECO:0007669"/>
    <property type="project" value="TreeGrafter"/>
</dbReference>
<dbReference type="PANTHER" id="PTHR46517:SF1">
    <property type="entry name" value="FRUCTOSE-2,6-BISPHOSPHATASE TIGAR"/>
    <property type="match status" value="1"/>
</dbReference>
<dbReference type="AlphaFoldDB" id="A0A060RA31"/>
<dbReference type="InterPro" id="IPR029033">
    <property type="entry name" value="His_PPase_superfam"/>
</dbReference>
<dbReference type="GO" id="GO:0005829">
    <property type="term" value="C:cytosol"/>
    <property type="evidence" value="ECO:0007669"/>
    <property type="project" value="TreeGrafter"/>
</dbReference>
<dbReference type="OrthoDB" id="9782128at2"/>
<evidence type="ECO:0000256" key="3">
    <source>
        <dbReference type="PIRSR" id="PIRSR613078-2"/>
    </source>
</evidence>
<keyword evidence="5" id="KW-1185">Reference proteome</keyword>
<protein>
    <submittedName>
        <fullName evidence="4">Phosphoglycerate mutase family</fullName>
    </submittedName>
</protein>
<reference evidence="4 5" key="1">
    <citation type="journal article" date="2015" name="Genome Announc.">
        <title>Complete Genome Sequence of the Novel Leech Symbiont Mucinivorans hirudinis M3T.</title>
        <authorList>
            <person name="Nelson M.C."/>
            <person name="Bomar L."/>
            <person name="Graf J."/>
        </authorList>
    </citation>
    <scope>NUCLEOTIDE SEQUENCE [LARGE SCALE GENOMIC DNA]</scope>
    <source>
        <strain evidence="5">M3</strain>
    </source>
</reference>
<dbReference type="SUPFAM" id="SSF53254">
    <property type="entry name" value="Phosphoglycerate mutase-like"/>
    <property type="match status" value="1"/>
</dbReference>
<evidence type="ECO:0000256" key="1">
    <source>
        <dbReference type="ARBA" id="ARBA00022801"/>
    </source>
</evidence>
<evidence type="ECO:0000313" key="5">
    <source>
        <dbReference type="Proteomes" id="UP000027616"/>
    </source>
</evidence>
<dbReference type="EMBL" id="HG934468">
    <property type="protein sequence ID" value="CDN32475.1"/>
    <property type="molecule type" value="Genomic_DNA"/>
</dbReference>
<gene>
    <name evidence="4" type="ORF">BN938_2405</name>
</gene>
<dbReference type="PROSITE" id="PS00175">
    <property type="entry name" value="PG_MUTASE"/>
    <property type="match status" value="1"/>
</dbReference>
<dbReference type="STRING" id="1433126.BN938_2405"/>
<accession>A0A060RA31</accession>
<evidence type="ECO:0000313" key="4">
    <source>
        <dbReference type="EMBL" id="CDN32475.1"/>
    </source>
</evidence>
<feature type="active site" description="Proton donor/acceptor" evidence="2">
    <location>
        <position position="81"/>
    </location>
</feature>
<dbReference type="SMART" id="SM00855">
    <property type="entry name" value="PGAM"/>
    <property type="match status" value="1"/>
</dbReference>
<sequence length="180" mass="20234">MTITLIRHGETIDNLNRICQGQTHGILTATGISQAHNVARRLLHNHYECCYTSDLERAHHTARIICSQLGIPLFPDARLRERGLGRLQGQPLPVGENGFGEWEGSERLEALRLRVADFVAEVSRRHHEQVLVVSHGVTLRMMVNLCTGEENYPPPMGNCSLSQLRLVSGDTFELIEYNTI</sequence>
<keyword evidence="1" id="KW-0378">Hydrolase</keyword>
<dbReference type="InterPro" id="IPR051695">
    <property type="entry name" value="Phosphoglycerate_Mutase"/>
</dbReference>
<dbReference type="CDD" id="cd07067">
    <property type="entry name" value="HP_PGM_like"/>
    <property type="match status" value="1"/>
</dbReference>
<dbReference type="Pfam" id="PF00300">
    <property type="entry name" value="His_Phos_1"/>
    <property type="match status" value="1"/>
</dbReference>